<keyword evidence="2" id="KW-0413">Isomerase</keyword>
<sequence>MTSTHAIAALAALLFLVSPASVVSFSCPILDQKSAIVNARGERRKFLQTLLVAVLATGATPPLNAIESGDSDAVVATLPVDGNFDCLLDLPPITPGCVRLYLCRHGQTENNRLHLVQGARVDPPINHNGFMQAQRLGMAVSRLSKSASRGAFPQLAVYSKLRRARETAEIVTATARDASVFKMYGELASLQEVDFGSLEGKNVKNFKMEMMKTFARWSIGNLDSRTGEGESGREVFERAARSLEELGKLAASSASSPSSILAVSHSTYLRILLSMVNDTPLAESALWKIENGSVNVVDVNVQGERRLVTSSSRFFGGDILGSFRRNNSVLFDMPEAHLIRLNEVRQLQGMKA</sequence>
<dbReference type="InterPro" id="IPR001345">
    <property type="entry name" value="PG/BPGM_mutase_AS"/>
</dbReference>
<protein>
    <submittedName>
        <fullName evidence="4">Uncharacterized protein</fullName>
    </submittedName>
</protein>
<gene>
    <name evidence="4" type="ORF">ACHAXA_004909</name>
</gene>
<keyword evidence="3" id="KW-0732">Signal</keyword>
<organism evidence="4 5">
    <name type="scientific">Cyclostephanos tholiformis</name>
    <dbReference type="NCBI Taxonomy" id="382380"/>
    <lineage>
        <taxon>Eukaryota</taxon>
        <taxon>Sar</taxon>
        <taxon>Stramenopiles</taxon>
        <taxon>Ochrophyta</taxon>
        <taxon>Bacillariophyta</taxon>
        <taxon>Coscinodiscophyceae</taxon>
        <taxon>Thalassiosirophycidae</taxon>
        <taxon>Stephanodiscales</taxon>
        <taxon>Stephanodiscaceae</taxon>
        <taxon>Cyclostephanos</taxon>
    </lineage>
</organism>
<evidence type="ECO:0000313" key="4">
    <source>
        <dbReference type="EMBL" id="KAL3816757.1"/>
    </source>
</evidence>
<dbReference type="Pfam" id="PF00300">
    <property type="entry name" value="His_Phos_1"/>
    <property type="match status" value="1"/>
</dbReference>
<dbReference type="PROSITE" id="PS00175">
    <property type="entry name" value="PG_MUTASE"/>
    <property type="match status" value="1"/>
</dbReference>
<accession>A0ABD3RX39</accession>
<keyword evidence="1" id="KW-0324">Glycolysis</keyword>
<evidence type="ECO:0000256" key="1">
    <source>
        <dbReference type="ARBA" id="ARBA00023152"/>
    </source>
</evidence>
<dbReference type="InterPro" id="IPR050275">
    <property type="entry name" value="PGM_Phosphatase"/>
</dbReference>
<dbReference type="Proteomes" id="UP001530377">
    <property type="component" value="Unassembled WGS sequence"/>
</dbReference>
<dbReference type="EMBL" id="JALLPB020000134">
    <property type="protein sequence ID" value="KAL3816757.1"/>
    <property type="molecule type" value="Genomic_DNA"/>
</dbReference>
<dbReference type="SMART" id="SM00855">
    <property type="entry name" value="PGAM"/>
    <property type="match status" value="1"/>
</dbReference>
<dbReference type="InterPro" id="IPR013078">
    <property type="entry name" value="His_Pase_superF_clade-1"/>
</dbReference>
<dbReference type="PANTHER" id="PTHR48100">
    <property type="entry name" value="BROAD-SPECIFICITY PHOSPHATASE YOR283W-RELATED"/>
    <property type="match status" value="1"/>
</dbReference>
<comment type="caution">
    <text evidence="4">The sequence shown here is derived from an EMBL/GenBank/DDBJ whole genome shotgun (WGS) entry which is preliminary data.</text>
</comment>
<feature type="signal peptide" evidence="3">
    <location>
        <begin position="1"/>
        <end position="24"/>
    </location>
</feature>
<evidence type="ECO:0000313" key="5">
    <source>
        <dbReference type="Proteomes" id="UP001530377"/>
    </source>
</evidence>
<dbReference type="InterPro" id="IPR029033">
    <property type="entry name" value="His_PPase_superfam"/>
</dbReference>
<reference evidence="4 5" key="1">
    <citation type="submission" date="2024-10" db="EMBL/GenBank/DDBJ databases">
        <title>Updated reference genomes for cyclostephanoid diatoms.</title>
        <authorList>
            <person name="Roberts W.R."/>
            <person name="Alverson A.J."/>
        </authorList>
    </citation>
    <scope>NUCLEOTIDE SEQUENCE [LARGE SCALE GENOMIC DNA]</scope>
    <source>
        <strain evidence="4 5">AJA228-03</strain>
    </source>
</reference>
<keyword evidence="5" id="KW-1185">Reference proteome</keyword>
<name>A0ABD3RX39_9STRA</name>
<dbReference type="CDD" id="cd07067">
    <property type="entry name" value="HP_PGM_like"/>
    <property type="match status" value="1"/>
</dbReference>
<evidence type="ECO:0000256" key="3">
    <source>
        <dbReference type="SAM" id="SignalP"/>
    </source>
</evidence>
<proteinExistence type="predicted"/>
<dbReference type="AlphaFoldDB" id="A0ABD3RX39"/>
<dbReference type="PANTHER" id="PTHR48100:SF1">
    <property type="entry name" value="HISTIDINE PHOSPHATASE FAMILY PROTEIN-RELATED"/>
    <property type="match status" value="1"/>
</dbReference>
<feature type="chain" id="PRO_5044853619" evidence="3">
    <location>
        <begin position="25"/>
        <end position="352"/>
    </location>
</feature>
<evidence type="ECO:0000256" key="2">
    <source>
        <dbReference type="ARBA" id="ARBA00023235"/>
    </source>
</evidence>
<dbReference type="Gene3D" id="3.40.50.1240">
    <property type="entry name" value="Phosphoglycerate mutase-like"/>
    <property type="match status" value="1"/>
</dbReference>
<dbReference type="SUPFAM" id="SSF53254">
    <property type="entry name" value="Phosphoglycerate mutase-like"/>
    <property type="match status" value="1"/>
</dbReference>